<feature type="transmembrane region" description="Helical" evidence="8">
    <location>
        <begin position="549"/>
        <end position="570"/>
    </location>
</feature>
<dbReference type="SMART" id="SM00829">
    <property type="entry name" value="PKS_ER"/>
    <property type="match status" value="1"/>
</dbReference>
<feature type="domain" description="Major facilitator superfamily (MFS) profile" evidence="9">
    <location>
        <begin position="425"/>
        <end position="882"/>
    </location>
</feature>
<evidence type="ECO:0000256" key="1">
    <source>
        <dbReference type="ARBA" id="ARBA00004141"/>
    </source>
</evidence>
<evidence type="ECO:0000256" key="5">
    <source>
        <dbReference type="ARBA" id="ARBA00023002"/>
    </source>
</evidence>
<keyword evidence="5" id="KW-0560">Oxidoreductase</keyword>
<evidence type="ECO:0000313" key="11">
    <source>
        <dbReference type="Proteomes" id="UP000649114"/>
    </source>
</evidence>
<dbReference type="Gene3D" id="3.40.50.720">
    <property type="entry name" value="NAD(P)-binding Rossmann-like Domain"/>
    <property type="match status" value="1"/>
</dbReference>
<dbReference type="CDD" id="cd17323">
    <property type="entry name" value="MFS_Tpo1_MDR_like"/>
    <property type="match status" value="1"/>
</dbReference>
<gene>
    <name evidence="10" type="ORF">CNMCM8927_007145</name>
</gene>
<dbReference type="InterPro" id="IPR013154">
    <property type="entry name" value="ADH-like_N"/>
</dbReference>
<dbReference type="PANTHER" id="PTHR23502">
    <property type="entry name" value="MAJOR FACILITATOR SUPERFAMILY"/>
    <property type="match status" value="1"/>
</dbReference>
<dbReference type="Pfam" id="PF08240">
    <property type="entry name" value="ADH_N"/>
    <property type="match status" value="1"/>
</dbReference>
<evidence type="ECO:0000256" key="2">
    <source>
        <dbReference type="ARBA" id="ARBA00008072"/>
    </source>
</evidence>
<dbReference type="InterPro" id="IPR036259">
    <property type="entry name" value="MFS_trans_sf"/>
</dbReference>
<accession>A0AAN6BP78</accession>
<evidence type="ECO:0000313" key="10">
    <source>
        <dbReference type="EMBL" id="KAF4204638.1"/>
    </source>
</evidence>
<comment type="similarity">
    <text evidence="2">Belongs to the zinc-containing alcohol dehydrogenase family.</text>
</comment>
<feature type="transmembrane region" description="Helical" evidence="8">
    <location>
        <begin position="491"/>
        <end position="510"/>
    </location>
</feature>
<dbReference type="GO" id="GO:0016651">
    <property type="term" value="F:oxidoreductase activity, acting on NAD(P)H"/>
    <property type="evidence" value="ECO:0007669"/>
    <property type="project" value="InterPro"/>
</dbReference>
<organism evidence="10 11">
    <name type="scientific">Aspergillus lentulus</name>
    <dbReference type="NCBI Taxonomy" id="293939"/>
    <lineage>
        <taxon>Eukaryota</taxon>
        <taxon>Fungi</taxon>
        <taxon>Dikarya</taxon>
        <taxon>Ascomycota</taxon>
        <taxon>Pezizomycotina</taxon>
        <taxon>Eurotiomycetes</taxon>
        <taxon>Eurotiomycetidae</taxon>
        <taxon>Eurotiales</taxon>
        <taxon>Aspergillaceae</taxon>
        <taxon>Aspergillus</taxon>
        <taxon>Aspergillus subgen. Fumigati</taxon>
    </lineage>
</organism>
<comment type="subcellular location">
    <subcellularLocation>
        <location evidence="1">Membrane</location>
        <topology evidence="1">Multi-pass membrane protein</topology>
    </subcellularLocation>
</comment>
<feature type="transmembrane region" description="Helical" evidence="8">
    <location>
        <begin position="785"/>
        <end position="806"/>
    </location>
</feature>
<feature type="transmembrane region" description="Helical" evidence="8">
    <location>
        <begin position="659"/>
        <end position="684"/>
    </location>
</feature>
<feature type="transmembrane region" description="Helical" evidence="8">
    <location>
        <begin position="847"/>
        <end position="867"/>
    </location>
</feature>
<evidence type="ECO:0000259" key="9">
    <source>
        <dbReference type="PROSITE" id="PS50850"/>
    </source>
</evidence>
<dbReference type="SUPFAM" id="SSF51735">
    <property type="entry name" value="NAD(P)-binding Rossmann-fold domains"/>
    <property type="match status" value="1"/>
</dbReference>
<keyword evidence="6 8" id="KW-0472">Membrane</keyword>
<dbReference type="InterPro" id="IPR011701">
    <property type="entry name" value="MFS"/>
</dbReference>
<evidence type="ECO:0000256" key="6">
    <source>
        <dbReference type="ARBA" id="ARBA00023136"/>
    </source>
</evidence>
<name>A0AAN6BP78_ASPLE</name>
<feature type="transmembrane region" description="Helical" evidence="8">
    <location>
        <begin position="465"/>
        <end position="485"/>
    </location>
</feature>
<comment type="caution">
    <text evidence="10">The sequence shown here is derived from an EMBL/GenBank/DDBJ whole genome shotgun (WGS) entry which is preliminary data.</text>
</comment>
<evidence type="ECO:0000256" key="8">
    <source>
        <dbReference type="SAM" id="Phobius"/>
    </source>
</evidence>
<reference evidence="10" key="2">
    <citation type="submission" date="2020-04" db="EMBL/GenBank/DDBJ databases">
        <authorList>
            <person name="Santos R.A.C."/>
            <person name="Steenwyk J.L."/>
            <person name="Rivero-Menendez O."/>
            <person name="Mead M.E."/>
            <person name="Silva L.P."/>
            <person name="Bastos R.W."/>
            <person name="Alastruey-Izquierdo A."/>
            <person name="Goldman G.H."/>
            <person name="Rokas A."/>
        </authorList>
    </citation>
    <scope>NUCLEOTIDE SEQUENCE</scope>
    <source>
        <strain evidence="10">CNM-CM8927</strain>
    </source>
</reference>
<dbReference type="InterPro" id="IPR047122">
    <property type="entry name" value="Trans-enoyl_RdTase-like"/>
</dbReference>
<feature type="transmembrane region" description="Helical" evidence="8">
    <location>
        <begin position="425"/>
        <end position="444"/>
    </location>
</feature>
<feature type="transmembrane region" description="Helical" evidence="8">
    <location>
        <begin position="812"/>
        <end position="835"/>
    </location>
</feature>
<dbReference type="Pfam" id="PF07690">
    <property type="entry name" value="MFS_1"/>
    <property type="match status" value="1"/>
</dbReference>
<reference evidence="10" key="1">
    <citation type="journal article" date="2020" name="bioRxiv">
        <title>Genomic and phenotypic heterogeneity of clinical isolates of the human pathogens Aspergillus fumigatus, Aspergillus lentulus and Aspergillus fumigatiaffinis.</title>
        <authorList>
            <person name="dos Santos R.A.C."/>
            <person name="Steenwyk J.L."/>
            <person name="Rivero-Menendez O."/>
            <person name="Mead M.E."/>
            <person name="Silva L.P."/>
            <person name="Bastos R.W."/>
            <person name="Alastruey-Izquierdo A."/>
            <person name="Goldman G.H."/>
            <person name="Rokas A."/>
        </authorList>
    </citation>
    <scope>NUCLEOTIDE SEQUENCE</scope>
    <source>
        <strain evidence="10">CNM-CM8927</strain>
    </source>
</reference>
<feature type="transmembrane region" description="Helical" evidence="8">
    <location>
        <begin position="696"/>
        <end position="718"/>
    </location>
</feature>
<dbReference type="InterPro" id="IPR020843">
    <property type="entry name" value="ER"/>
</dbReference>
<feature type="region of interest" description="Disordered" evidence="7">
    <location>
        <begin position="376"/>
        <end position="400"/>
    </location>
</feature>
<dbReference type="PROSITE" id="PS50850">
    <property type="entry name" value="MFS"/>
    <property type="match status" value="1"/>
</dbReference>
<sequence length="882" mass="95287">MTTHLAAVSPAKGQPFELQTRPTPKPGPNELLIAVKSVALNPADTYMRDQGLFIPAYPTVIGFDMSGLVLEVGDNVPTSFRPGITSVAAYAASVWKSCDPDYGAFQERCLVPWQHAVPLSDKDISWNEAATLPVAVEVALNAWDAIGIARAGAGEATASASVFADSTGTDINTNAGKLKSINIMEKREALLIWGASSSVGTMGIQTARLLRDDPDSSFAAVYATAGSANKHYVRSLGADRVFDYKDSYVVDAIVSAAKEDGLVIRHCFLATGQLASCQSVLKAFLGDDQEGKTTKMAKIGSAPPVPPNVEVVDGVETIFVVPSTVEAERLEQFRYWIGTWLRQNLAKGNIRPSPEPSVVGKGLGAINAGLDQLLQGTKPSDASGSAEEGRRSSDPESNENVVSKVYSSNDIGQIDAHRWSPAIKWIATVIVSSIAAWVSFAGAIDSQAGSKISTEFGISEEAETLATAMFLFGFAFGALVTGPVSETVGRNAVYVTSLVIFIVCVVITGCSHSLAVQSIFRFFVGFSGSSPLVCAGGSLSDLWTTTQQVYVFPIFSVIAFVGSATGPLVGGYIAQSDISWRWVDWVTALVAGFFLATVVLFLPETFQPVLQQIKGREIRRVTGTDKHKESSEEERKTSLAMQILLGIWRPFYLTIYEPIVVVCALYLSIIYVILFTWLNGFEYIFADTYSFTKGQVGLCFIAMFVGNCCVIPFIPVIYKIYTRAHHKAEQRNESSKEEDGANPESAKPSPEIHLYYAMLGAPTIPLSLFWMAYTTKPQISPWVPIAGSLPFGFGFTTVFVSCYQYLTDCYGIWSASALSSVNFVRCLSAGGMMLASMPLYENLGVKWSLTLLGAASAVMVPVPFAFYKWGYVIRRKSKNALA</sequence>
<dbReference type="InterPro" id="IPR020846">
    <property type="entry name" value="MFS_dom"/>
</dbReference>
<dbReference type="Proteomes" id="UP000649114">
    <property type="component" value="Unassembled WGS sequence"/>
</dbReference>
<feature type="region of interest" description="Disordered" evidence="7">
    <location>
        <begin position="1"/>
        <end position="25"/>
    </location>
</feature>
<keyword evidence="3 8" id="KW-0812">Transmembrane</keyword>
<evidence type="ECO:0000256" key="4">
    <source>
        <dbReference type="ARBA" id="ARBA00022989"/>
    </source>
</evidence>
<dbReference type="Gene3D" id="3.90.180.10">
    <property type="entry name" value="Medium-chain alcohol dehydrogenases, catalytic domain"/>
    <property type="match status" value="1"/>
</dbReference>
<feature type="transmembrane region" description="Helical" evidence="8">
    <location>
        <begin position="754"/>
        <end position="773"/>
    </location>
</feature>
<evidence type="ECO:0000256" key="7">
    <source>
        <dbReference type="SAM" id="MobiDB-lite"/>
    </source>
</evidence>
<dbReference type="EMBL" id="JAAAPU010000055">
    <property type="protein sequence ID" value="KAF4204638.1"/>
    <property type="molecule type" value="Genomic_DNA"/>
</dbReference>
<dbReference type="PANTHER" id="PTHR23502:SF47">
    <property type="entry name" value="MAJOR FACILITATOR SUPERFAMILY (MFS) PROFILE DOMAIN-CONTAINING PROTEIN-RELATED"/>
    <property type="match status" value="1"/>
</dbReference>
<dbReference type="GO" id="GO:0022857">
    <property type="term" value="F:transmembrane transporter activity"/>
    <property type="evidence" value="ECO:0007669"/>
    <property type="project" value="InterPro"/>
</dbReference>
<dbReference type="InterPro" id="IPR036291">
    <property type="entry name" value="NAD(P)-bd_dom_sf"/>
</dbReference>
<dbReference type="Gene3D" id="1.20.1250.20">
    <property type="entry name" value="MFS general substrate transporter like domains"/>
    <property type="match status" value="1"/>
</dbReference>
<dbReference type="SUPFAM" id="SSF103473">
    <property type="entry name" value="MFS general substrate transporter"/>
    <property type="match status" value="1"/>
</dbReference>
<dbReference type="SUPFAM" id="SSF50129">
    <property type="entry name" value="GroES-like"/>
    <property type="match status" value="1"/>
</dbReference>
<evidence type="ECO:0000256" key="3">
    <source>
        <dbReference type="ARBA" id="ARBA00022692"/>
    </source>
</evidence>
<dbReference type="InterPro" id="IPR011032">
    <property type="entry name" value="GroES-like_sf"/>
</dbReference>
<protein>
    <recommendedName>
        <fullName evidence="9">Major facilitator superfamily (MFS) profile domain-containing protein</fullName>
    </recommendedName>
</protein>
<dbReference type="GO" id="GO:0005886">
    <property type="term" value="C:plasma membrane"/>
    <property type="evidence" value="ECO:0007669"/>
    <property type="project" value="TreeGrafter"/>
</dbReference>
<dbReference type="CDD" id="cd08249">
    <property type="entry name" value="enoyl_reductase_like"/>
    <property type="match status" value="1"/>
</dbReference>
<dbReference type="AlphaFoldDB" id="A0AAN6BP78"/>
<proteinExistence type="inferred from homology"/>
<feature type="transmembrane region" description="Helical" evidence="8">
    <location>
        <begin position="582"/>
        <end position="602"/>
    </location>
</feature>
<keyword evidence="4 8" id="KW-1133">Transmembrane helix</keyword>